<organism evidence="1 2">
    <name type="scientific">Streptomyces agglomeratus</name>
    <dbReference type="NCBI Taxonomy" id="285458"/>
    <lineage>
        <taxon>Bacteria</taxon>
        <taxon>Bacillati</taxon>
        <taxon>Actinomycetota</taxon>
        <taxon>Actinomycetes</taxon>
        <taxon>Kitasatosporales</taxon>
        <taxon>Streptomycetaceae</taxon>
        <taxon>Streptomyces</taxon>
    </lineage>
</organism>
<dbReference type="Pfam" id="PF19766">
    <property type="entry name" value="DUF6253"/>
    <property type="match status" value="1"/>
</dbReference>
<name>A0A1E5P7B6_9ACTN</name>
<dbReference type="EMBL" id="MEHJ01000001">
    <property type="protein sequence ID" value="OEJ25409.1"/>
    <property type="molecule type" value="Genomic_DNA"/>
</dbReference>
<protein>
    <submittedName>
        <fullName evidence="1">Uncharacterized protein</fullName>
    </submittedName>
</protein>
<dbReference type="STRING" id="285458.BGM19_22950"/>
<dbReference type="AlphaFoldDB" id="A0A1E5P7B6"/>
<comment type="caution">
    <text evidence="1">The sequence shown here is derived from an EMBL/GenBank/DDBJ whole genome shotgun (WGS) entry which is preliminary data.</text>
</comment>
<evidence type="ECO:0000313" key="2">
    <source>
        <dbReference type="Proteomes" id="UP000095759"/>
    </source>
</evidence>
<reference evidence="1 2" key="1">
    <citation type="submission" date="2016-08" db="EMBL/GenBank/DDBJ databases">
        <title>Complete genome sequence of Streptomyces agglomeratus strain 6-3-2, a novel anti-MRSA actinomycete isolated from Wuli of Tebit, China.</title>
        <authorList>
            <person name="Chen X."/>
        </authorList>
    </citation>
    <scope>NUCLEOTIDE SEQUENCE [LARGE SCALE GENOMIC DNA]</scope>
    <source>
        <strain evidence="1 2">6-3-2</strain>
    </source>
</reference>
<keyword evidence="2" id="KW-1185">Reference proteome</keyword>
<dbReference type="Proteomes" id="UP000095759">
    <property type="component" value="Unassembled WGS sequence"/>
</dbReference>
<accession>A0A1E5P7B6</accession>
<dbReference type="RefSeq" id="WP_069927339.1">
    <property type="nucleotide sequence ID" value="NZ_MEHI01000001.1"/>
</dbReference>
<sequence length="72" mass="8147">MALLPADGFVAQFMTQDGGRYTEPLICWREDDTCVYGMVLHKGSLRRAEALNGFLNYRTAEEQAERRLHAVG</sequence>
<dbReference type="OrthoDB" id="4243529at2"/>
<proteinExistence type="predicted"/>
<evidence type="ECO:0000313" key="1">
    <source>
        <dbReference type="EMBL" id="OEJ25409.1"/>
    </source>
</evidence>
<gene>
    <name evidence="1" type="ORF">AS594_13860</name>
</gene>
<dbReference type="InterPro" id="IPR046220">
    <property type="entry name" value="DUF6253"/>
</dbReference>